<feature type="compositionally biased region" description="Basic and acidic residues" evidence="1">
    <location>
        <begin position="146"/>
        <end position="171"/>
    </location>
</feature>
<evidence type="ECO:0000256" key="1">
    <source>
        <dbReference type="SAM" id="MobiDB-lite"/>
    </source>
</evidence>
<dbReference type="PANTHER" id="PTHR33223:SF10">
    <property type="entry name" value="AMINOTRANSFERASE-LIKE PLANT MOBILE DOMAIN-CONTAINING PROTEIN"/>
    <property type="match status" value="1"/>
</dbReference>
<reference evidence="3" key="1">
    <citation type="journal article" date="2012" name="Nat. Biotechnol.">
        <title>Draft genome sequence of pigeonpea (Cajanus cajan), an orphan legume crop of resource-poor farmers.</title>
        <authorList>
            <person name="Varshney R.K."/>
            <person name="Chen W."/>
            <person name="Li Y."/>
            <person name="Bharti A.K."/>
            <person name="Saxena R.K."/>
            <person name="Schlueter J.A."/>
            <person name="Donoghue M.T."/>
            <person name="Azam S."/>
            <person name="Fan G."/>
            <person name="Whaley A.M."/>
            <person name="Farmer A.D."/>
            <person name="Sheridan J."/>
            <person name="Iwata A."/>
            <person name="Tuteja R."/>
            <person name="Penmetsa R.V."/>
            <person name="Wu W."/>
            <person name="Upadhyaya H.D."/>
            <person name="Yang S.P."/>
            <person name="Shah T."/>
            <person name="Saxena K.B."/>
            <person name="Michael T."/>
            <person name="McCombie W.R."/>
            <person name="Yang B."/>
            <person name="Zhang G."/>
            <person name="Yang H."/>
            <person name="Wang J."/>
            <person name="Spillane C."/>
            <person name="Cook D.R."/>
            <person name="May G.D."/>
            <person name="Xu X."/>
            <person name="Jackson S.A."/>
        </authorList>
    </citation>
    <scope>NUCLEOTIDE SEQUENCE [LARGE SCALE GENOMIC DNA]</scope>
</reference>
<feature type="region of interest" description="Disordered" evidence="1">
    <location>
        <begin position="146"/>
        <end position="196"/>
    </location>
</feature>
<dbReference type="Gramene" id="C.cajan_33377.t">
    <property type="protein sequence ID" value="C.cajan_33377.t.cds1"/>
    <property type="gene ID" value="C.cajan_33377"/>
</dbReference>
<evidence type="ECO:0000259" key="2">
    <source>
        <dbReference type="Pfam" id="PF03732"/>
    </source>
</evidence>
<dbReference type="PANTHER" id="PTHR33223">
    <property type="entry name" value="CCHC-TYPE DOMAIN-CONTAINING PROTEIN"/>
    <property type="match status" value="1"/>
</dbReference>
<name>A0A151RP43_CAJCA</name>
<dbReference type="AlphaFoldDB" id="A0A151RP43"/>
<keyword evidence="4" id="KW-1185">Reference proteome</keyword>
<organism evidence="3 4">
    <name type="scientific">Cajanus cajan</name>
    <name type="common">Pigeon pea</name>
    <name type="synonym">Cajanus indicus</name>
    <dbReference type="NCBI Taxonomy" id="3821"/>
    <lineage>
        <taxon>Eukaryota</taxon>
        <taxon>Viridiplantae</taxon>
        <taxon>Streptophyta</taxon>
        <taxon>Embryophyta</taxon>
        <taxon>Tracheophyta</taxon>
        <taxon>Spermatophyta</taxon>
        <taxon>Magnoliopsida</taxon>
        <taxon>eudicotyledons</taxon>
        <taxon>Gunneridae</taxon>
        <taxon>Pentapetalae</taxon>
        <taxon>rosids</taxon>
        <taxon>fabids</taxon>
        <taxon>Fabales</taxon>
        <taxon>Fabaceae</taxon>
        <taxon>Papilionoideae</taxon>
        <taxon>50 kb inversion clade</taxon>
        <taxon>NPAAA clade</taxon>
        <taxon>indigoferoid/millettioid clade</taxon>
        <taxon>Phaseoleae</taxon>
        <taxon>Cajanus</taxon>
    </lineage>
</organism>
<evidence type="ECO:0000313" key="4">
    <source>
        <dbReference type="Proteomes" id="UP000075243"/>
    </source>
</evidence>
<evidence type="ECO:0000313" key="3">
    <source>
        <dbReference type="EMBL" id="KYP44289.1"/>
    </source>
</evidence>
<proteinExistence type="predicted"/>
<protein>
    <recommendedName>
        <fullName evidence="2">Retrotransposon gag domain-containing protein</fullName>
    </recommendedName>
</protein>
<dbReference type="InterPro" id="IPR005162">
    <property type="entry name" value="Retrotrans_gag_dom"/>
</dbReference>
<dbReference type="EMBL" id="KQ483633">
    <property type="protein sequence ID" value="KYP44289.1"/>
    <property type="molecule type" value="Genomic_DNA"/>
</dbReference>
<sequence length="196" mass="22271">MSIENYDGSTDPEEHLNVFLTQATLSTQDDSALCLTRLPRAFIDSFSELSSQFTLQFTTSKPYRTTSLALAGVRQEKKESLRSFMDRFNKIAMEIDDLNPAVAMDRLSTALRPGPFVNSLCKKLPGDMNDLRHRAEKYKQMEELAETRNQARAEEGYGRKEPGRDSMRKANVEPSNARPPRGPHYTMSRSCRSNLE</sequence>
<gene>
    <name evidence="3" type="ORF">KK1_034253</name>
</gene>
<feature type="compositionally biased region" description="Polar residues" evidence="1">
    <location>
        <begin position="187"/>
        <end position="196"/>
    </location>
</feature>
<accession>A0A151RP43</accession>
<feature type="domain" description="Retrotransposon gag" evidence="2">
    <location>
        <begin position="23"/>
        <end position="112"/>
    </location>
</feature>
<dbReference type="Pfam" id="PF03732">
    <property type="entry name" value="Retrotrans_gag"/>
    <property type="match status" value="1"/>
</dbReference>
<dbReference type="Proteomes" id="UP000075243">
    <property type="component" value="Unassembled WGS sequence"/>
</dbReference>